<dbReference type="Pfam" id="PF17853">
    <property type="entry name" value="GGDEF_2"/>
    <property type="match status" value="1"/>
</dbReference>
<dbReference type="InterPro" id="IPR041522">
    <property type="entry name" value="CdaR_GGDEF"/>
</dbReference>
<dbReference type="SMART" id="SM00342">
    <property type="entry name" value="HTH_ARAC"/>
    <property type="match status" value="1"/>
</dbReference>
<dbReference type="InterPro" id="IPR009057">
    <property type="entry name" value="Homeodomain-like_sf"/>
</dbReference>
<keyword evidence="2" id="KW-0238">DNA-binding</keyword>
<dbReference type="EMBL" id="JBHMAG010000004">
    <property type="protein sequence ID" value="MFB9751163.1"/>
    <property type="molecule type" value="Genomic_DNA"/>
</dbReference>
<protein>
    <submittedName>
        <fullName evidence="6">Helix-turn-helix domain-containing protein</fullName>
    </submittedName>
</protein>
<dbReference type="PROSITE" id="PS01124">
    <property type="entry name" value="HTH_ARAC_FAMILY_2"/>
    <property type="match status" value="1"/>
</dbReference>
<evidence type="ECO:0000256" key="3">
    <source>
        <dbReference type="ARBA" id="ARBA00023163"/>
    </source>
</evidence>
<dbReference type="InterPro" id="IPR018060">
    <property type="entry name" value="HTH_AraC"/>
</dbReference>
<organism evidence="6 7">
    <name type="scientific">Paenibacillus hodogayensis</name>
    <dbReference type="NCBI Taxonomy" id="279208"/>
    <lineage>
        <taxon>Bacteria</taxon>
        <taxon>Bacillati</taxon>
        <taxon>Bacillota</taxon>
        <taxon>Bacilli</taxon>
        <taxon>Bacillales</taxon>
        <taxon>Paenibacillaceae</taxon>
        <taxon>Paenibacillus</taxon>
    </lineage>
</organism>
<evidence type="ECO:0000256" key="1">
    <source>
        <dbReference type="ARBA" id="ARBA00023015"/>
    </source>
</evidence>
<dbReference type="SUPFAM" id="SSF46689">
    <property type="entry name" value="Homeodomain-like"/>
    <property type="match status" value="2"/>
</dbReference>
<sequence length="781" mass="87703">MKKTVFVRLLLQLTLAVFIVAMVVGAMVFRYTNQLLQETKQEANAELLAQTKKIVEQALGEVQQISNSLALNVDVQKSFLFPWKLEDHFGYLKKTSDLFSERVNSSNYLHSVYLYSAQNQKLLSGSGLSDYDSSPFKASIESFLNQHLSSAWIASRSLSSMGGSEHVVTYLYRFPVQYSQTTGVLVINLKESILYNAIVNTNSQKLGNVAIVNANGELISYQDKSLLGTTFQEAVLEHIHTAGDSSFFADLDGLPTLVSSMTSSFNGWTYLALTPRSELVNHSGQLVVVTLSISLAGLLVGILLMIVVSRRYYRPVRHMVQTISASMAKPATNGRYSDEFSYINDSFSQLYLENESYRVKFEEQMLLMRDHVLLYLLTGSVTNEESALEQLRYYRIALGPGPFAVLALRLHWSPALAGDSSDGNREQLDNEVRFRMRTLCETLLSRYGGGAYVSNFHKQDVIIMNVAPDEPVEGIDAAGRAKALAAALMAAMRAELGEAAVSIGIGGSCNTLADIALSYRESNEALLYERFAGSGSIISIDDLQMNHSNRSRLVHYRQQVERIIHELKSGRLPEALELQEQMIRKLGEDTEAGYNLKNMMLSHMLNSIVMLRMELAGEQEQGGDGDRKLQHALSGLYTPDELRDWFARLLADTSLELQNKRKLNNHDIVRKLVLYVEEHFREPLSLQTLADLSLMNQQYISKLFKEVTGTAFVDYLTDIRFREACRLLTETDESVASIAEQTGFGHKQNLFRTFRKHINLTPSEYRKQAVLERLDNAPGIF</sequence>
<feature type="transmembrane region" description="Helical" evidence="4">
    <location>
        <begin position="286"/>
        <end position="308"/>
    </location>
</feature>
<keyword evidence="4" id="KW-0812">Transmembrane</keyword>
<dbReference type="Pfam" id="PF12833">
    <property type="entry name" value="HTH_18"/>
    <property type="match status" value="1"/>
</dbReference>
<name>A0ABV5VSR2_9BACL</name>
<dbReference type="RefSeq" id="WP_344906065.1">
    <property type="nucleotide sequence ID" value="NZ_BAAAYO010000002.1"/>
</dbReference>
<accession>A0ABV5VSR2</accession>
<evidence type="ECO:0000313" key="7">
    <source>
        <dbReference type="Proteomes" id="UP001589619"/>
    </source>
</evidence>
<keyword evidence="4" id="KW-0472">Membrane</keyword>
<dbReference type="Proteomes" id="UP001589619">
    <property type="component" value="Unassembled WGS sequence"/>
</dbReference>
<keyword evidence="1" id="KW-0805">Transcription regulation</keyword>
<evidence type="ECO:0000256" key="2">
    <source>
        <dbReference type="ARBA" id="ARBA00023125"/>
    </source>
</evidence>
<proteinExistence type="predicted"/>
<feature type="domain" description="HTH araC/xylS-type" evidence="5">
    <location>
        <begin position="670"/>
        <end position="768"/>
    </location>
</feature>
<gene>
    <name evidence="6" type="ORF">ACFFNY_06220</name>
</gene>
<evidence type="ECO:0000256" key="4">
    <source>
        <dbReference type="SAM" id="Phobius"/>
    </source>
</evidence>
<dbReference type="Gene3D" id="3.30.450.20">
    <property type="entry name" value="PAS domain"/>
    <property type="match status" value="1"/>
</dbReference>
<dbReference type="Gene3D" id="1.10.10.60">
    <property type="entry name" value="Homeodomain-like"/>
    <property type="match status" value="2"/>
</dbReference>
<dbReference type="PANTHER" id="PTHR43280">
    <property type="entry name" value="ARAC-FAMILY TRANSCRIPTIONAL REGULATOR"/>
    <property type="match status" value="1"/>
</dbReference>
<evidence type="ECO:0000313" key="6">
    <source>
        <dbReference type="EMBL" id="MFB9751163.1"/>
    </source>
</evidence>
<keyword evidence="3" id="KW-0804">Transcription</keyword>
<reference evidence="6 7" key="1">
    <citation type="submission" date="2024-09" db="EMBL/GenBank/DDBJ databases">
        <authorList>
            <person name="Sun Q."/>
            <person name="Mori K."/>
        </authorList>
    </citation>
    <scope>NUCLEOTIDE SEQUENCE [LARGE SCALE GENOMIC DNA]</scope>
    <source>
        <strain evidence="6 7">JCM 12520</strain>
    </source>
</reference>
<comment type="caution">
    <text evidence="6">The sequence shown here is derived from an EMBL/GenBank/DDBJ whole genome shotgun (WGS) entry which is preliminary data.</text>
</comment>
<keyword evidence="7" id="KW-1185">Reference proteome</keyword>
<keyword evidence="4" id="KW-1133">Transmembrane helix</keyword>
<evidence type="ECO:0000259" key="5">
    <source>
        <dbReference type="PROSITE" id="PS01124"/>
    </source>
</evidence>
<dbReference type="PANTHER" id="PTHR43280:SF28">
    <property type="entry name" value="HTH-TYPE TRANSCRIPTIONAL ACTIVATOR RHAS"/>
    <property type="match status" value="1"/>
</dbReference>